<sequence length="496" mass="51185">MLEGLQLATGPSSLFVIAVGVLLGIMVGALPGFTATMGTALLLPFTFSMEPGQGLAMLGALYVAAMYADAVPACLVNTPGTPSAMATAFDGFPLTQQGHAQKALVASSFSSMVGATLGGLTFLFLSGVLASVALQFGPPEFFWIGIFALTIIGSIAGDSMLKGLAGGALGMLIGTIGISATGAVSRYTFDLPDLRGGLNEVAALIGVFAMPQVLRMVANRREKHTVASYTRSPGVSLETVREILRRPVNLFRSAIIGTLVGLLPGAGSPVASLVSYNEAVRWSKDKTKFGKGSLDGVVASEAANNGAAGGAMVPLAGLGIPGSAPAAVILGALLLHGLQPGPQLFQTRPELVYGFAWAIVIAGIGTFLFGSVLAGLLARMVTIPVRLLAPIVLFLSVVGSFAIRNNIIDVFLMVGLGVGVYLLGKLGFHPGPIGLGVILGPIVEPALVQSMAMTEASSAFEVFFTRPVSLIVIVLTLISVAWVIWSKQRERQHVVD</sequence>
<dbReference type="AlphaFoldDB" id="A0A329QN77"/>
<accession>A0A329QN77</accession>
<name>A0A329QN77_9ACTN</name>
<evidence type="ECO:0000313" key="4">
    <source>
        <dbReference type="Proteomes" id="UP000250462"/>
    </source>
</evidence>
<dbReference type="OrthoDB" id="9781349at2"/>
<dbReference type="PANTHER" id="PTHR35342">
    <property type="entry name" value="TRICARBOXYLIC TRANSPORT PROTEIN"/>
    <property type="match status" value="1"/>
</dbReference>
<evidence type="ECO:0000313" key="3">
    <source>
        <dbReference type="EMBL" id="RAW13807.1"/>
    </source>
</evidence>
<feature type="domain" description="DUF112" evidence="2">
    <location>
        <begin position="14"/>
        <end position="433"/>
    </location>
</feature>
<feature type="transmembrane region" description="Helical" evidence="1">
    <location>
        <begin position="463"/>
        <end position="485"/>
    </location>
</feature>
<keyword evidence="1" id="KW-0812">Transmembrane</keyword>
<organism evidence="3 4">
    <name type="scientific">Phytoactinopolyspora halophila</name>
    <dbReference type="NCBI Taxonomy" id="1981511"/>
    <lineage>
        <taxon>Bacteria</taxon>
        <taxon>Bacillati</taxon>
        <taxon>Actinomycetota</taxon>
        <taxon>Actinomycetes</taxon>
        <taxon>Jiangellales</taxon>
        <taxon>Jiangellaceae</taxon>
        <taxon>Phytoactinopolyspora</taxon>
    </lineage>
</organism>
<feature type="transmembrane region" description="Helical" evidence="1">
    <location>
        <begin position="383"/>
        <end position="403"/>
    </location>
</feature>
<feature type="transmembrane region" description="Helical" evidence="1">
    <location>
        <begin position="112"/>
        <end position="135"/>
    </location>
</feature>
<gene>
    <name evidence="3" type="ORF">DPM12_12455</name>
</gene>
<comment type="caution">
    <text evidence="3">The sequence shown here is derived from an EMBL/GenBank/DDBJ whole genome shotgun (WGS) entry which is preliminary data.</text>
</comment>
<reference evidence="3 4" key="1">
    <citation type="submission" date="2018-06" db="EMBL/GenBank/DDBJ databases">
        <title>Phytoactinopolyspora halophila sp. nov., a novel halophilic actinomycete isolated from a saline soil in China.</title>
        <authorList>
            <person name="Tang S.-K."/>
        </authorList>
    </citation>
    <scope>NUCLEOTIDE SEQUENCE [LARGE SCALE GENOMIC DNA]</scope>
    <source>
        <strain evidence="3 4">YIM 96934</strain>
    </source>
</reference>
<feature type="transmembrane region" description="Helical" evidence="1">
    <location>
        <begin position="318"/>
        <end position="339"/>
    </location>
</feature>
<feature type="transmembrane region" description="Helical" evidence="1">
    <location>
        <begin position="12"/>
        <end position="34"/>
    </location>
</feature>
<dbReference type="InterPro" id="IPR002823">
    <property type="entry name" value="DUF112_TM"/>
</dbReference>
<feature type="transmembrane region" description="Helical" evidence="1">
    <location>
        <begin position="141"/>
        <end position="161"/>
    </location>
</feature>
<evidence type="ECO:0000259" key="2">
    <source>
        <dbReference type="Pfam" id="PF01970"/>
    </source>
</evidence>
<evidence type="ECO:0000256" key="1">
    <source>
        <dbReference type="SAM" id="Phobius"/>
    </source>
</evidence>
<feature type="transmembrane region" description="Helical" evidence="1">
    <location>
        <begin position="351"/>
        <end position="377"/>
    </location>
</feature>
<dbReference type="Pfam" id="PF01970">
    <property type="entry name" value="TctA"/>
    <property type="match status" value="1"/>
</dbReference>
<feature type="transmembrane region" description="Helical" evidence="1">
    <location>
        <begin position="410"/>
        <end position="428"/>
    </location>
</feature>
<dbReference type="Proteomes" id="UP000250462">
    <property type="component" value="Unassembled WGS sequence"/>
</dbReference>
<feature type="transmembrane region" description="Helical" evidence="1">
    <location>
        <begin position="254"/>
        <end position="276"/>
    </location>
</feature>
<dbReference type="RefSeq" id="WP_112258649.1">
    <property type="nucleotide sequence ID" value="NZ_QMIG01000011.1"/>
</dbReference>
<keyword evidence="4" id="KW-1185">Reference proteome</keyword>
<feature type="transmembrane region" description="Helical" evidence="1">
    <location>
        <begin position="168"/>
        <end position="189"/>
    </location>
</feature>
<feature type="transmembrane region" description="Helical" evidence="1">
    <location>
        <begin position="54"/>
        <end position="76"/>
    </location>
</feature>
<protein>
    <submittedName>
        <fullName evidence="3">C4-dicarboxylate ABC transporter permease</fullName>
    </submittedName>
</protein>
<dbReference type="EMBL" id="QMIG01000011">
    <property type="protein sequence ID" value="RAW13807.1"/>
    <property type="molecule type" value="Genomic_DNA"/>
</dbReference>
<keyword evidence="1" id="KW-1133">Transmembrane helix</keyword>
<proteinExistence type="predicted"/>
<dbReference type="PANTHER" id="PTHR35342:SF5">
    <property type="entry name" value="TRICARBOXYLIC TRANSPORT PROTEIN"/>
    <property type="match status" value="1"/>
</dbReference>
<keyword evidence="1" id="KW-0472">Membrane</keyword>